<comment type="similarity">
    <text evidence="1">Belongs to the nitroreductase family.</text>
</comment>
<name>E1YL38_9BACT</name>
<dbReference type="PANTHER" id="PTHR43673:SF10">
    <property type="entry name" value="NADH DEHYDROGENASE_NAD(P)H NITROREDUCTASE XCC3605-RELATED"/>
    <property type="match status" value="1"/>
</dbReference>
<dbReference type="PROSITE" id="PS51379">
    <property type="entry name" value="4FE4S_FER_2"/>
    <property type="match status" value="2"/>
</dbReference>
<dbReference type="InterPro" id="IPR000415">
    <property type="entry name" value="Nitroreductase-like"/>
</dbReference>
<evidence type="ECO:0000256" key="5">
    <source>
        <dbReference type="ARBA" id="ARBA00023014"/>
    </source>
</evidence>
<sequence>MPMGLLKIDESKCKQDGLCAKDCMTAIIRIPEGGGFPYISPDMENMCRVCGHCVAVCPHGALSHELIPIEKSPAIKDELKISQDQAVQFLRTRRSIRFYHDKPVEKEKIQKLIETARYAPTGSNSQMVEWQVLTDKSVIRNLAAKTVEWLRQLLKDDPSIAKTSPYLYQVLAAWDAGYDPVLRKAPVVIVASAPKEAMSGATDIILALSYLELLAPTMGLGTCWAGLLNGALLALPSLKEDMDLPENHPYHFPLMLGYPKAKYYRLPERKQPKITYR</sequence>
<organism evidence="7">
    <name type="scientific">uncultured Desulfobacterium sp</name>
    <dbReference type="NCBI Taxonomy" id="201089"/>
    <lineage>
        <taxon>Bacteria</taxon>
        <taxon>Pseudomonadati</taxon>
        <taxon>Thermodesulfobacteriota</taxon>
        <taxon>Desulfobacteria</taxon>
        <taxon>Desulfobacterales</taxon>
        <taxon>Desulfobacteriaceae</taxon>
        <taxon>Desulfobacterium</taxon>
        <taxon>environmental samples</taxon>
    </lineage>
</organism>
<proteinExistence type="inferred from homology"/>
<keyword evidence="4" id="KW-0408">Iron</keyword>
<dbReference type="PANTHER" id="PTHR43673">
    <property type="entry name" value="NAD(P)H NITROREDUCTASE YDGI-RELATED"/>
    <property type="match status" value="1"/>
</dbReference>
<dbReference type="InterPro" id="IPR029479">
    <property type="entry name" value="Nitroreductase"/>
</dbReference>
<dbReference type="InterPro" id="IPR017896">
    <property type="entry name" value="4Fe4S_Fe-S-bd"/>
</dbReference>
<dbReference type="Gene3D" id="3.30.70.20">
    <property type="match status" value="1"/>
</dbReference>
<keyword evidence="2" id="KW-0479">Metal-binding</keyword>
<dbReference type="SUPFAM" id="SSF55469">
    <property type="entry name" value="FMN-dependent nitroreductase-like"/>
    <property type="match status" value="1"/>
</dbReference>
<evidence type="ECO:0000256" key="2">
    <source>
        <dbReference type="ARBA" id="ARBA00022723"/>
    </source>
</evidence>
<dbReference type="Gene3D" id="3.40.109.10">
    <property type="entry name" value="NADH Oxidase"/>
    <property type="match status" value="1"/>
</dbReference>
<dbReference type="InterPro" id="IPR017900">
    <property type="entry name" value="4Fe4S_Fe_S_CS"/>
</dbReference>
<dbReference type="PROSITE" id="PS00198">
    <property type="entry name" value="4FE4S_FER_1"/>
    <property type="match status" value="1"/>
</dbReference>
<protein>
    <recommendedName>
        <fullName evidence="6">4Fe-4S ferredoxin-type domain-containing protein</fullName>
    </recommendedName>
</protein>
<feature type="domain" description="4Fe-4S ferredoxin-type" evidence="6">
    <location>
        <begin position="37"/>
        <end position="67"/>
    </location>
</feature>
<evidence type="ECO:0000256" key="1">
    <source>
        <dbReference type="ARBA" id="ARBA00007118"/>
    </source>
</evidence>
<evidence type="ECO:0000313" key="7">
    <source>
        <dbReference type="EMBL" id="CBX30821.1"/>
    </source>
</evidence>
<keyword evidence="3" id="KW-0560">Oxidoreductase</keyword>
<dbReference type="EMBL" id="FR695877">
    <property type="protein sequence ID" value="CBX30821.1"/>
    <property type="molecule type" value="Genomic_DNA"/>
</dbReference>
<dbReference type="Pfam" id="PF00037">
    <property type="entry name" value="Fer4"/>
    <property type="match status" value="1"/>
</dbReference>
<dbReference type="CDD" id="cd02143">
    <property type="entry name" value="nitroreductase_FeS-like"/>
    <property type="match status" value="1"/>
</dbReference>
<accession>E1YL38</accession>
<evidence type="ECO:0000256" key="3">
    <source>
        <dbReference type="ARBA" id="ARBA00023002"/>
    </source>
</evidence>
<dbReference type="Pfam" id="PF00881">
    <property type="entry name" value="Nitroreductase"/>
    <property type="match status" value="1"/>
</dbReference>
<gene>
    <name evidence="7" type="ORF">N47_E43330</name>
</gene>
<dbReference type="GO" id="GO:0051536">
    <property type="term" value="F:iron-sulfur cluster binding"/>
    <property type="evidence" value="ECO:0007669"/>
    <property type="project" value="UniProtKB-KW"/>
</dbReference>
<dbReference type="GO" id="GO:0046872">
    <property type="term" value="F:metal ion binding"/>
    <property type="evidence" value="ECO:0007669"/>
    <property type="project" value="UniProtKB-KW"/>
</dbReference>
<keyword evidence="5" id="KW-0411">Iron-sulfur</keyword>
<dbReference type="SUPFAM" id="SSF54862">
    <property type="entry name" value="4Fe-4S ferredoxins"/>
    <property type="match status" value="1"/>
</dbReference>
<dbReference type="AlphaFoldDB" id="E1YL38"/>
<dbReference type="GO" id="GO:0016491">
    <property type="term" value="F:oxidoreductase activity"/>
    <property type="evidence" value="ECO:0007669"/>
    <property type="project" value="UniProtKB-KW"/>
</dbReference>
<reference evidence="7" key="1">
    <citation type="journal article" date="2011" name="Environ. Microbiol.">
        <title>Genomic insights into the metabolic potential of the polycyclic aromatic hydrocarbon degrading sulfate-reducing Deltaproteobacterium N47.</title>
        <authorList>
            <person name="Bergmann F."/>
            <person name="Selesi D."/>
            <person name="Weinmaier T."/>
            <person name="Tischler P."/>
            <person name="Rattei T."/>
            <person name="Meckenstock R.U."/>
        </authorList>
    </citation>
    <scope>NUCLEOTIDE SEQUENCE</scope>
</reference>
<evidence type="ECO:0000256" key="4">
    <source>
        <dbReference type="ARBA" id="ARBA00023004"/>
    </source>
</evidence>
<feature type="domain" description="4Fe-4S ferredoxin-type" evidence="6">
    <location>
        <begin position="4"/>
        <end position="33"/>
    </location>
</feature>
<evidence type="ECO:0000259" key="6">
    <source>
        <dbReference type="PROSITE" id="PS51379"/>
    </source>
</evidence>